<dbReference type="RefSeq" id="WP_147183463.1">
    <property type="nucleotide sequence ID" value="NZ_CP042382.1"/>
</dbReference>
<comment type="function">
    <text evidence="5">One of the proteins required for the normal export of preproteins out of the cell cytoplasm. It is a molecular chaperone that binds to a subset of precursor proteins, maintaining them in a translocation-competent state. It also specifically binds to its receptor SecA.</text>
</comment>
<evidence type="ECO:0000256" key="4">
    <source>
        <dbReference type="ARBA" id="ARBA00023010"/>
    </source>
</evidence>
<dbReference type="PRINTS" id="PR01594">
    <property type="entry name" value="SECBCHAPRONE"/>
</dbReference>
<dbReference type="EMBL" id="CP042382">
    <property type="protein sequence ID" value="QEA38397.1"/>
    <property type="molecule type" value="Genomic_DNA"/>
</dbReference>
<keyword evidence="5" id="KW-0143">Chaperone</keyword>
<dbReference type="NCBIfam" id="NF004393">
    <property type="entry name" value="PRK05751.1-4"/>
    <property type="match status" value="1"/>
</dbReference>
<keyword evidence="3 5" id="KW-0653">Protein transport</keyword>
<keyword evidence="2 5" id="KW-0813">Transport</keyword>
<evidence type="ECO:0000256" key="2">
    <source>
        <dbReference type="ARBA" id="ARBA00022448"/>
    </source>
</evidence>
<name>A0A5B8SQZ7_9GAMM</name>
<protein>
    <recommendedName>
        <fullName evidence="5">Protein-export protein SecB</fullName>
    </recommendedName>
</protein>
<gene>
    <name evidence="5 7" type="primary">secB</name>
    <name evidence="7" type="ORF">FGL86_04440</name>
</gene>
<accession>A0A5B8SQZ7</accession>
<keyword evidence="5" id="KW-0963">Cytoplasm</keyword>
<dbReference type="PANTHER" id="PTHR36918">
    <property type="match status" value="1"/>
</dbReference>
<dbReference type="OrthoDB" id="9795145at2"/>
<evidence type="ECO:0000256" key="5">
    <source>
        <dbReference type="HAMAP-Rule" id="MF_00821"/>
    </source>
</evidence>
<dbReference type="GO" id="GO:0051082">
    <property type="term" value="F:unfolded protein binding"/>
    <property type="evidence" value="ECO:0007669"/>
    <property type="project" value="InterPro"/>
</dbReference>
<sequence length="174" mass="19216">MAENNSQGSNAQGATDAAGEQPQLQFGLQRIYVKDISFESPNAPQVFQEAFKPKVNVDLGTSSTKIGEDLFEVVVKITARVNHSETDNTCFLAEIEQAGLFRITGLEGERLDHTLGAFCPSMLFPYARECIDNLVNRGSFPPLMLAPVNFDAMYLQNKQRKEQADTQDGDTPLQ</sequence>
<evidence type="ECO:0000256" key="1">
    <source>
        <dbReference type="ARBA" id="ARBA00009990"/>
    </source>
</evidence>
<dbReference type="GO" id="GO:0051262">
    <property type="term" value="P:protein tetramerization"/>
    <property type="evidence" value="ECO:0007669"/>
    <property type="project" value="InterPro"/>
</dbReference>
<evidence type="ECO:0000313" key="8">
    <source>
        <dbReference type="Proteomes" id="UP000321272"/>
    </source>
</evidence>
<dbReference type="PANTHER" id="PTHR36918:SF1">
    <property type="entry name" value="PROTEIN-EXPORT PROTEIN SECB"/>
    <property type="match status" value="1"/>
</dbReference>
<evidence type="ECO:0000313" key="7">
    <source>
        <dbReference type="EMBL" id="QEA38397.1"/>
    </source>
</evidence>
<dbReference type="NCBIfam" id="TIGR00809">
    <property type="entry name" value="secB"/>
    <property type="match status" value="1"/>
</dbReference>
<dbReference type="KEGG" id="paur:FGL86_04440"/>
<evidence type="ECO:0000256" key="6">
    <source>
        <dbReference type="SAM" id="MobiDB-lite"/>
    </source>
</evidence>
<reference evidence="7 8" key="1">
    <citation type="submission" date="2019-06" db="EMBL/GenBank/DDBJ databases">
        <title>Genome analyses of bacteria isolated from kimchi.</title>
        <authorList>
            <person name="Lee S."/>
            <person name="Ahn S."/>
            <person name="Roh S."/>
        </authorList>
    </citation>
    <scope>NUCLEOTIDE SEQUENCE [LARGE SCALE GENOMIC DNA]</scope>
    <source>
        <strain evidence="7 8">CBA4606</strain>
    </source>
</reference>
<dbReference type="Gene3D" id="3.10.420.10">
    <property type="entry name" value="SecB-like"/>
    <property type="match status" value="1"/>
</dbReference>
<dbReference type="Pfam" id="PF02556">
    <property type="entry name" value="SecB"/>
    <property type="match status" value="1"/>
</dbReference>
<dbReference type="InterPro" id="IPR003708">
    <property type="entry name" value="SecB"/>
</dbReference>
<keyword evidence="4 5" id="KW-0811">Translocation</keyword>
<comment type="subcellular location">
    <subcellularLocation>
        <location evidence="5">Cytoplasm</location>
    </subcellularLocation>
</comment>
<dbReference type="HAMAP" id="MF_00821">
    <property type="entry name" value="SecB"/>
    <property type="match status" value="1"/>
</dbReference>
<dbReference type="SUPFAM" id="SSF54611">
    <property type="entry name" value="SecB-like"/>
    <property type="match status" value="1"/>
</dbReference>
<proteinExistence type="inferred from homology"/>
<evidence type="ECO:0000256" key="3">
    <source>
        <dbReference type="ARBA" id="ARBA00022927"/>
    </source>
</evidence>
<dbReference type="InterPro" id="IPR035958">
    <property type="entry name" value="SecB-like_sf"/>
</dbReference>
<feature type="region of interest" description="Disordered" evidence="6">
    <location>
        <begin position="1"/>
        <end position="20"/>
    </location>
</feature>
<dbReference type="AlphaFoldDB" id="A0A5B8SQZ7"/>
<comment type="similarity">
    <text evidence="1 5">Belongs to the SecB family.</text>
</comment>
<keyword evidence="8" id="KW-1185">Reference proteome</keyword>
<dbReference type="GO" id="GO:0005737">
    <property type="term" value="C:cytoplasm"/>
    <property type="evidence" value="ECO:0007669"/>
    <property type="project" value="UniProtKB-SubCell"/>
</dbReference>
<organism evidence="7 8">
    <name type="scientific">Pistricoccus aurantiacus</name>
    <dbReference type="NCBI Taxonomy" id="1883414"/>
    <lineage>
        <taxon>Bacteria</taxon>
        <taxon>Pseudomonadati</taxon>
        <taxon>Pseudomonadota</taxon>
        <taxon>Gammaproteobacteria</taxon>
        <taxon>Oceanospirillales</taxon>
        <taxon>Halomonadaceae</taxon>
        <taxon>Pistricoccus</taxon>
    </lineage>
</organism>
<dbReference type="GO" id="GO:0006457">
    <property type="term" value="P:protein folding"/>
    <property type="evidence" value="ECO:0007669"/>
    <property type="project" value="UniProtKB-UniRule"/>
</dbReference>
<dbReference type="Proteomes" id="UP000321272">
    <property type="component" value="Chromosome"/>
</dbReference>
<comment type="subunit">
    <text evidence="5">Homotetramer, a dimer of dimers. One homotetramer interacts with 1 SecA dimer.</text>
</comment>
<dbReference type="GO" id="GO:0015031">
    <property type="term" value="P:protein transport"/>
    <property type="evidence" value="ECO:0007669"/>
    <property type="project" value="UniProtKB-UniRule"/>
</dbReference>
<feature type="compositionally biased region" description="Polar residues" evidence="6">
    <location>
        <begin position="1"/>
        <end position="13"/>
    </location>
</feature>